<dbReference type="GO" id="GO:0009088">
    <property type="term" value="P:threonine biosynthetic process"/>
    <property type="evidence" value="ECO:0007669"/>
    <property type="project" value="UniProtKB-UniPathway"/>
</dbReference>
<name>A0A154L572_9PROT</name>
<evidence type="ECO:0000256" key="3">
    <source>
        <dbReference type="ARBA" id="ARBA00006753"/>
    </source>
</evidence>
<dbReference type="InterPro" id="IPR002912">
    <property type="entry name" value="ACT_dom"/>
</dbReference>
<evidence type="ECO:0000256" key="10">
    <source>
        <dbReference type="ARBA" id="ARBA00023167"/>
    </source>
</evidence>
<feature type="binding site" evidence="12">
    <location>
        <position position="107"/>
    </location>
    <ligand>
        <name>NADPH</name>
        <dbReference type="ChEBI" id="CHEBI:57783"/>
    </ligand>
</feature>
<dbReference type="SUPFAM" id="SSF55021">
    <property type="entry name" value="ACT-like"/>
    <property type="match status" value="1"/>
</dbReference>
<reference evidence="15 16" key="1">
    <citation type="submission" date="2015-12" db="EMBL/GenBank/DDBJ databases">
        <title>Genome sequence of Thalassospira lucentensis MCCC 1A02072.</title>
        <authorList>
            <person name="Lu L."/>
            <person name="Lai Q."/>
            <person name="Shao Z."/>
            <person name="Qian P."/>
        </authorList>
    </citation>
    <scope>NUCLEOTIDE SEQUENCE [LARGE SCALE GENOMIC DNA]</scope>
    <source>
        <strain evidence="15 16">MCCC 1A02072</strain>
    </source>
</reference>
<dbReference type="Proteomes" id="UP000076335">
    <property type="component" value="Unassembled WGS sequence"/>
</dbReference>
<keyword evidence="10" id="KW-0486">Methionine biosynthesis</keyword>
<dbReference type="SUPFAM" id="SSF55347">
    <property type="entry name" value="Glyceraldehyde-3-phosphate dehydrogenase-like, C-terminal domain"/>
    <property type="match status" value="1"/>
</dbReference>
<dbReference type="Pfam" id="PF01842">
    <property type="entry name" value="ACT"/>
    <property type="match status" value="1"/>
</dbReference>
<dbReference type="InterPro" id="IPR036291">
    <property type="entry name" value="NAD(P)-bd_dom_sf"/>
</dbReference>
<evidence type="ECO:0000256" key="7">
    <source>
        <dbReference type="ARBA" id="ARBA00022697"/>
    </source>
</evidence>
<evidence type="ECO:0000256" key="12">
    <source>
        <dbReference type="PIRSR" id="PIRSR000098-2"/>
    </source>
</evidence>
<organism evidence="15 16">
    <name type="scientific">Thalassospira lucentensis</name>
    <dbReference type="NCBI Taxonomy" id="168935"/>
    <lineage>
        <taxon>Bacteria</taxon>
        <taxon>Pseudomonadati</taxon>
        <taxon>Pseudomonadota</taxon>
        <taxon>Alphaproteobacteria</taxon>
        <taxon>Rhodospirillales</taxon>
        <taxon>Thalassospiraceae</taxon>
        <taxon>Thalassospira</taxon>
    </lineage>
</organism>
<gene>
    <name evidence="15" type="ORF">AUP42_01230</name>
</gene>
<keyword evidence="6" id="KW-0028">Amino-acid biosynthesis</keyword>
<comment type="similarity">
    <text evidence="3 13">Belongs to the homoserine dehydrogenase family.</text>
</comment>
<dbReference type="InterPro" id="IPR016204">
    <property type="entry name" value="HDH"/>
</dbReference>
<evidence type="ECO:0000256" key="8">
    <source>
        <dbReference type="ARBA" id="ARBA00022857"/>
    </source>
</evidence>
<keyword evidence="9" id="KW-0560">Oxidoreductase</keyword>
<dbReference type="EMBL" id="LPVY01000012">
    <property type="protein sequence ID" value="KZB64554.1"/>
    <property type="molecule type" value="Genomic_DNA"/>
</dbReference>
<feature type="binding site" evidence="12">
    <location>
        <position position="192"/>
    </location>
    <ligand>
        <name>L-homoserine</name>
        <dbReference type="ChEBI" id="CHEBI:57476"/>
    </ligand>
</feature>
<dbReference type="OrthoDB" id="9808167at2"/>
<evidence type="ECO:0000259" key="14">
    <source>
        <dbReference type="PROSITE" id="PS51671"/>
    </source>
</evidence>
<dbReference type="Gene3D" id="3.30.70.260">
    <property type="match status" value="1"/>
</dbReference>
<dbReference type="InterPro" id="IPR045865">
    <property type="entry name" value="ACT-like_dom_sf"/>
</dbReference>
<dbReference type="FunFam" id="3.30.360.10:FF:000005">
    <property type="entry name" value="Homoserine dehydrogenase"/>
    <property type="match status" value="1"/>
</dbReference>
<dbReference type="UniPathway" id="UPA00050">
    <property type="reaction ID" value="UER00063"/>
</dbReference>
<dbReference type="PIRSF" id="PIRSF000098">
    <property type="entry name" value="Homoser_dehydrog"/>
    <property type="match status" value="1"/>
</dbReference>
<dbReference type="GO" id="GO:0004412">
    <property type="term" value="F:homoserine dehydrogenase activity"/>
    <property type="evidence" value="ECO:0007669"/>
    <property type="project" value="UniProtKB-EC"/>
</dbReference>
<proteinExistence type="inferred from homology"/>
<evidence type="ECO:0000256" key="1">
    <source>
        <dbReference type="ARBA" id="ARBA00005056"/>
    </source>
</evidence>
<dbReference type="RefSeq" id="WP_062951814.1">
    <property type="nucleotide sequence ID" value="NZ_LPVY01000012.1"/>
</dbReference>
<dbReference type="PANTHER" id="PTHR43331:SF1">
    <property type="entry name" value="HOMOSERINE DEHYDROGENASE"/>
    <property type="match status" value="1"/>
</dbReference>
<dbReference type="AlphaFoldDB" id="A0A154L572"/>
<evidence type="ECO:0000256" key="13">
    <source>
        <dbReference type="RuleBase" id="RU004171"/>
    </source>
</evidence>
<evidence type="ECO:0000256" key="5">
    <source>
        <dbReference type="ARBA" id="ARBA00013376"/>
    </source>
</evidence>
<dbReference type="Pfam" id="PF00742">
    <property type="entry name" value="Homoserine_dh"/>
    <property type="match status" value="1"/>
</dbReference>
<dbReference type="PROSITE" id="PS01042">
    <property type="entry name" value="HOMOSER_DHGENASE"/>
    <property type="match status" value="1"/>
</dbReference>
<dbReference type="GO" id="GO:0050661">
    <property type="term" value="F:NADP binding"/>
    <property type="evidence" value="ECO:0007669"/>
    <property type="project" value="InterPro"/>
</dbReference>
<evidence type="ECO:0000313" key="16">
    <source>
        <dbReference type="Proteomes" id="UP000076335"/>
    </source>
</evidence>
<dbReference type="InterPro" id="IPR001342">
    <property type="entry name" value="HDH_cat"/>
</dbReference>
<comment type="pathway">
    <text evidence="2">Amino-acid biosynthesis; L-methionine biosynthesis via de novo pathway; L-homoserine from L-aspartate: step 3/3.</text>
</comment>
<keyword evidence="8 12" id="KW-0521">NADP</keyword>
<feature type="active site" description="Proton donor" evidence="11">
    <location>
        <position position="207"/>
    </location>
</feature>
<sequence>MQNVVKIGVAGLGTVGAGTVKLLSEHRDNLADRSGSPMIVTAVSARDRTRDRGFSTEGITWYEDARDLATDKNVDVVVETIGGSNGIAYDVCKAALENGKHVVTANKALIALHGVEMARIADANNVTIAYEAAVAGGIPVIKALREGLAGNVISRVTGILNGTCNYILTTMREQGRDFADVLAEAQKLGYAEADPTFDVDGIDAAHKLAILTSLAFGVEVDFDAIAVEGIRSVSALDIQLAEELGYRIKLLAIAKQTPEGIEQRVSPVLVDRSTQISKVEGVFNAVVLEGDYVGPVVLQGRGAGERPTASAVVADLVDIAAGRNAPVFGVPADRLKKNVRASLEKHVGPYYLRLMVWDRPGVMAEVTATLAKHGVSMASMIQHGRAETEGGVVPVVFVTHETSEAAMSGALSDISAFESNSQPPVLMRIEGFTS</sequence>
<dbReference type="PANTHER" id="PTHR43331">
    <property type="entry name" value="HOMOSERINE DEHYDROGENASE"/>
    <property type="match status" value="1"/>
</dbReference>
<dbReference type="CDD" id="cd04881">
    <property type="entry name" value="ACT_HSDH-Hom"/>
    <property type="match status" value="1"/>
</dbReference>
<protein>
    <recommendedName>
        <fullName evidence="5">Homoserine dehydrogenase</fullName>
        <ecNumber evidence="4">1.1.1.3</ecNumber>
    </recommendedName>
</protein>
<comment type="caution">
    <text evidence="15">The sequence shown here is derived from an EMBL/GenBank/DDBJ whole genome shotgun (WGS) entry which is preliminary data.</text>
</comment>
<dbReference type="SUPFAM" id="SSF51735">
    <property type="entry name" value="NAD(P)-binding Rossmann-fold domains"/>
    <property type="match status" value="1"/>
</dbReference>
<evidence type="ECO:0000256" key="11">
    <source>
        <dbReference type="PIRSR" id="PIRSR000098-1"/>
    </source>
</evidence>
<dbReference type="PROSITE" id="PS51671">
    <property type="entry name" value="ACT"/>
    <property type="match status" value="1"/>
</dbReference>
<dbReference type="Pfam" id="PF03447">
    <property type="entry name" value="NAD_binding_3"/>
    <property type="match status" value="1"/>
</dbReference>
<evidence type="ECO:0000313" key="15">
    <source>
        <dbReference type="EMBL" id="KZB64554.1"/>
    </source>
</evidence>
<dbReference type="EC" id="1.1.1.3" evidence="4"/>
<dbReference type="InterPro" id="IPR019811">
    <property type="entry name" value="HDH_CS"/>
</dbReference>
<feature type="binding site" evidence="12">
    <location>
        <begin position="10"/>
        <end position="17"/>
    </location>
    <ligand>
        <name>NADP(+)</name>
        <dbReference type="ChEBI" id="CHEBI:58349"/>
    </ligand>
</feature>
<dbReference type="InterPro" id="IPR005106">
    <property type="entry name" value="Asp/hSer_DH_NAD-bd"/>
</dbReference>
<keyword evidence="7" id="KW-0791">Threonine biosynthesis</keyword>
<evidence type="ECO:0000256" key="9">
    <source>
        <dbReference type="ARBA" id="ARBA00023002"/>
    </source>
</evidence>
<evidence type="ECO:0000256" key="4">
    <source>
        <dbReference type="ARBA" id="ARBA00013213"/>
    </source>
</evidence>
<dbReference type="Gene3D" id="3.30.360.10">
    <property type="entry name" value="Dihydrodipicolinate Reductase, domain 2"/>
    <property type="match status" value="1"/>
</dbReference>
<evidence type="ECO:0000256" key="2">
    <source>
        <dbReference type="ARBA" id="ARBA00005062"/>
    </source>
</evidence>
<evidence type="ECO:0000256" key="6">
    <source>
        <dbReference type="ARBA" id="ARBA00022605"/>
    </source>
</evidence>
<comment type="pathway">
    <text evidence="1">Amino-acid biosynthesis; L-threonine biosynthesis; L-threonine from L-aspartate: step 3/5.</text>
</comment>
<accession>A0A154L572</accession>
<dbReference type="NCBIfam" id="NF004976">
    <property type="entry name" value="PRK06349.1"/>
    <property type="match status" value="1"/>
</dbReference>
<dbReference type="UniPathway" id="UPA00051">
    <property type="reaction ID" value="UER00465"/>
</dbReference>
<dbReference type="Gene3D" id="3.40.50.720">
    <property type="entry name" value="NAD(P)-binding Rossmann-like Domain"/>
    <property type="match status" value="1"/>
</dbReference>
<dbReference type="GO" id="GO:0009086">
    <property type="term" value="P:methionine biosynthetic process"/>
    <property type="evidence" value="ECO:0007669"/>
    <property type="project" value="UniProtKB-KW"/>
</dbReference>
<feature type="domain" description="ACT" evidence="14">
    <location>
        <begin position="351"/>
        <end position="428"/>
    </location>
</feature>